<dbReference type="AlphaFoldDB" id="A0A4Z2E8X5"/>
<evidence type="ECO:0000256" key="1">
    <source>
        <dbReference type="SAM" id="MobiDB-lite"/>
    </source>
</evidence>
<evidence type="ECO:0000313" key="3">
    <source>
        <dbReference type="Proteomes" id="UP000314294"/>
    </source>
</evidence>
<comment type="caution">
    <text evidence="2">The sequence shown here is derived from an EMBL/GenBank/DDBJ whole genome shotgun (WGS) entry which is preliminary data.</text>
</comment>
<keyword evidence="3" id="KW-1185">Reference proteome</keyword>
<dbReference type="EMBL" id="SRLO01013162">
    <property type="protein sequence ID" value="TNN25215.1"/>
    <property type="molecule type" value="Genomic_DNA"/>
</dbReference>
<dbReference type="Proteomes" id="UP000314294">
    <property type="component" value="Unassembled WGS sequence"/>
</dbReference>
<protein>
    <submittedName>
        <fullName evidence="2">Uncharacterized protein</fullName>
    </submittedName>
</protein>
<feature type="region of interest" description="Disordered" evidence="1">
    <location>
        <begin position="1"/>
        <end position="27"/>
    </location>
</feature>
<reference evidence="2 3" key="1">
    <citation type="submission" date="2019-03" db="EMBL/GenBank/DDBJ databases">
        <title>First draft genome of Liparis tanakae, snailfish: a comprehensive survey of snailfish specific genes.</title>
        <authorList>
            <person name="Kim W."/>
            <person name="Song I."/>
            <person name="Jeong J.-H."/>
            <person name="Kim D."/>
            <person name="Kim S."/>
            <person name="Ryu S."/>
            <person name="Song J.Y."/>
            <person name="Lee S.K."/>
        </authorList>
    </citation>
    <scope>NUCLEOTIDE SEQUENCE [LARGE SCALE GENOMIC DNA]</scope>
    <source>
        <tissue evidence="2">Muscle</tissue>
    </source>
</reference>
<accession>A0A4Z2E8X5</accession>
<gene>
    <name evidence="2" type="ORF">EYF80_064657</name>
</gene>
<evidence type="ECO:0000313" key="2">
    <source>
        <dbReference type="EMBL" id="TNN25215.1"/>
    </source>
</evidence>
<name>A0A4Z2E8X5_9TELE</name>
<organism evidence="2 3">
    <name type="scientific">Liparis tanakae</name>
    <name type="common">Tanaka's snailfish</name>
    <dbReference type="NCBI Taxonomy" id="230148"/>
    <lineage>
        <taxon>Eukaryota</taxon>
        <taxon>Metazoa</taxon>
        <taxon>Chordata</taxon>
        <taxon>Craniata</taxon>
        <taxon>Vertebrata</taxon>
        <taxon>Euteleostomi</taxon>
        <taxon>Actinopterygii</taxon>
        <taxon>Neopterygii</taxon>
        <taxon>Teleostei</taxon>
        <taxon>Neoteleostei</taxon>
        <taxon>Acanthomorphata</taxon>
        <taxon>Eupercaria</taxon>
        <taxon>Perciformes</taxon>
        <taxon>Cottioidei</taxon>
        <taxon>Cottales</taxon>
        <taxon>Liparidae</taxon>
        <taxon>Liparis</taxon>
    </lineage>
</organism>
<sequence length="70" mass="8028">MGKTSSDPTKEEDEERCRTTGKGGPHMWVKQVRTPQRRKTRKTFGNDLEMAARGYRSETYTVFSPSSQTD</sequence>
<proteinExistence type="predicted"/>